<feature type="region of interest" description="Disordered" evidence="5">
    <location>
        <begin position="1"/>
        <end position="166"/>
    </location>
</feature>
<evidence type="ECO:0000256" key="5">
    <source>
        <dbReference type="SAM" id="MobiDB-lite"/>
    </source>
</evidence>
<dbReference type="InterPro" id="IPR002151">
    <property type="entry name" value="Kinesin_light"/>
</dbReference>
<reference evidence="6" key="2">
    <citation type="submission" date="2004-02" db="EMBL/GenBank/DDBJ databases">
        <authorList>
            <consortium name="Genoscope"/>
            <consortium name="Whitehead Institute Centre for Genome Research"/>
        </authorList>
    </citation>
    <scope>NUCLEOTIDE SEQUENCE</scope>
</reference>
<evidence type="ECO:0000256" key="3">
    <source>
        <dbReference type="ARBA" id="ARBA00022737"/>
    </source>
</evidence>
<proteinExistence type="predicted"/>
<comment type="subcellular location">
    <subcellularLocation>
        <location evidence="1">Cytoplasm</location>
    </subcellularLocation>
</comment>
<evidence type="ECO:0000256" key="1">
    <source>
        <dbReference type="ARBA" id="ARBA00004496"/>
    </source>
</evidence>
<comment type="caution">
    <text evidence="6">The sequence shown here is derived from an EMBL/GenBank/DDBJ whole genome shotgun (WGS) entry which is preliminary data.</text>
</comment>
<dbReference type="PANTHER" id="PTHR45783:SF2">
    <property type="entry name" value="KINESIN LIGHT CHAIN 2"/>
    <property type="match status" value="1"/>
</dbReference>
<gene>
    <name evidence="6" type="ORF">GSTENG00002315001</name>
</gene>
<reference evidence="6" key="1">
    <citation type="journal article" date="2004" name="Nature">
        <title>Genome duplication in the teleost fish Tetraodon nigroviridis reveals the early vertebrate proto-karyotype.</title>
        <authorList>
            <person name="Jaillon O."/>
            <person name="Aury J.-M."/>
            <person name="Brunet F."/>
            <person name="Petit J.-L."/>
            <person name="Stange-Thomann N."/>
            <person name="Mauceli E."/>
            <person name="Bouneau L."/>
            <person name="Fischer C."/>
            <person name="Ozouf-Costaz C."/>
            <person name="Bernot A."/>
            <person name="Nicaud S."/>
            <person name="Jaffe D."/>
            <person name="Fisher S."/>
            <person name="Lutfalla G."/>
            <person name="Dossat C."/>
            <person name="Segurens B."/>
            <person name="Dasilva C."/>
            <person name="Salanoubat M."/>
            <person name="Levy M."/>
            <person name="Boudet N."/>
            <person name="Castellano S."/>
            <person name="Anthouard V."/>
            <person name="Jubin C."/>
            <person name="Castelli V."/>
            <person name="Katinka M."/>
            <person name="Vacherie B."/>
            <person name="Biemont C."/>
            <person name="Skalli Z."/>
            <person name="Cattolico L."/>
            <person name="Poulain J."/>
            <person name="De Berardinis V."/>
            <person name="Cruaud C."/>
            <person name="Duprat S."/>
            <person name="Brottier P."/>
            <person name="Coutanceau J.-P."/>
            <person name="Gouzy J."/>
            <person name="Parra G."/>
            <person name="Lardier G."/>
            <person name="Chapple C."/>
            <person name="McKernan K.J."/>
            <person name="McEwan P."/>
            <person name="Bosak S."/>
            <person name="Kellis M."/>
            <person name="Volff J.-N."/>
            <person name="Guigo R."/>
            <person name="Zody M.C."/>
            <person name="Mesirov J."/>
            <person name="Lindblad-Toh K."/>
            <person name="Birren B."/>
            <person name="Nusbaum C."/>
            <person name="Kahn D."/>
            <person name="Robinson-Rechavi M."/>
            <person name="Laudet V."/>
            <person name="Schachter V."/>
            <person name="Quetier F."/>
            <person name="Saurin W."/>
            <person name="Scarpelli C."/>
            <person name="Wincker P."/>
            <person name="Lander E.S."/>
            <person name="Weissenbach J."/>
            <person name="Roest Crollius H."/>
        </authorList>
    </citation>
    <scope>NUCLEOTIDE SEQUENCE [LARGE SCALE GENOMIC DNA]</scope>
</reference>
<dbReference type="GO" id="GO:0019894">
    <property type="term" value="F:kinesin binding"/>
    <property type="evidence" value="ECO:0007669"/>
    <property type="project" value="TreeGrafter"/>
</dbReference>
<dbReference type="EMBL" id="CAAE01005488">
    <property type="protein sequence ID" value="CAF88752.1"/>
    <property type="molecule type" value="Genomic_DNA"/>
</dbReference>
<dbReference type="GO" id="GO:0005737">
    <property type="term" value="C:cytoplasm"/>
    <property type="evidence" value="ECO:0007669"/>
    <property type="project" value="UniProtKB-SubCell"/>
</dbReference>
<feature type="compositionally biased region" description="Polar residues" evidence="5">
    <location>
        <begin position="41"/>
        <end position="53"/>
    </location>
</feature>
<evidence type="ECO:0000256" key="4">
    <source>
        <dbReference type="ARBA" id="ARBA00022803"/>
    </source>
</evidence>
<keyword evidence="4" id="KW-0802">TPR repeat</keyword>
<dbReference type="AlphaFoldDB" id="Q4TED0"/>
<evidence type="ECO:0000256" key="2">
    <source>
        <dbReference type="ARBA" id="ARBA00022490"/>
    </source>
</evidence>
<organism evidence="6">
    <name type="scientific">Tetraodon nigroviridis</name>
    <name type="common">Spotted green pufferfish</name>
    <name type="synonym">Chelonodon nigroviridis</name>
    <dbReference type="NCBI Taxonomy" id="99883"/>
    <lineage>
        <taxon>Eukaryota</taxon>
        <taxon>Metazoa</taxon>
        <taxon>Chordata</taxon>
        <taxon>Craniata</taxon>
        <taxon>Vertebrata</taxon>
        <taxon>Euteleostomi</taxon>
        <taxon>Actinopterygii</taxon>
        <taxon>Neopterygii</taxon>
        <taxon>Teleostei</taxon>
        <taxon>Neoteleostei</taxon>
        <taxon>Acanthomorphata</taxon>
        <taxon>Eupercaria</taxon>
        <taxon>Tetraodontiformes</taxon>
        <taxon>Tetradontoidea</taxon>
        <taxon>Tetraodontidae</taxon>
        <taxon>Tetraodon</taxon>
    </lineage>
</organism>
<accession>Q4TED0</accession>
<dbReference type="GO" id="GO:0007018">
    <property type="term" value="P:microtubule-based movement"/>
    <property type="evidence" value="ECO:0007669"/>
    <property type="project" value="TreeGrafter"/>
</dbReference>
<name>Q4TED0_TETNG</name>
<feature type="non-terminal residue" evidence="6">
    <location>
        <position position="180"/>
    </location>
</feature>
<keyword evidence="3" id="KW-0677">Repeat</keyword>
<protein>
    <submittedName>
        <fullName evidence="6">(spotted green pufferfish) hypothetical protein</fullName>
    </submittedName>
</protein>
<dbReference type="GO" id="GO:0005871">
    <property type="term" value="C:kinesin complex"/>
    <property type="evidence" value="ECO:0007669"/>
    <property type="project" value="InterPro"/>
</dbReference>
<feature type="non-terminal residue" evidence="6">
    <location>
        <position position="1"/>
    </location>
</feature>
<dbReference type="OrthoDB" id="413723at2759"/>
<dbReference type="PANTHER" id="PTHR45783">
    <property type="entry name" value="KINESIN LIGHT CHAIN"/>
    <property type="match status" value="1"/>
</dbReference>
<sequence>ANWRPRRRWRSAPQVPQAGAPPGAGALGRPTETAPHPNPVSPSQGIDAINQSKVVELLKDAGGDRRHHRDGVNGPGGQRGESEGDEAAEWSGDGNGSLRRSGSFGKIRDALRRSSEMLVKKLQGSGTAEPRNPGMKRASSLNFLNKSTEESAQDTNSGFSDCRGLSASNVDLSRRNSLIG</sequence>
<feature type="compositionally biased region" description="Basic residues" evidence="5">
    <location>
        <begin position="1"/>
        <end position="10"/>
    </location>
</feature>
<evidence type="ECO:0000313" key="6">
    <source>
        <dbReference type="EMBL" id="CAF88752.1"/>
    </source>
</evidence>
<keyword evidence="2" id="KW-0963">Cytoplasm</keyword>
<feature type="compositionally biased region" description="Basic and acidic residues" evidence="5">
    <location>
        <begin position="106"/>
        <end position="119"/>
    </location>
</feature>
<feature type="compositionally biased region" description="Low complexity" evidence="5">
    <location>
        <begin position="12"/>
        <end position="30"/>
    </location>
</feature>
<dbReference type="KEGG" id="tng:GSTEN00002315G001"/>